<keyword evidence="7 11" id="KW-0067">ATP-binding</keyword>
<keyword evidence="4" id="KW-0808">Transferase</keyword>
<protein>
    <recommendedName>
        <fullName evidence="2">dual-specificity kinase</fullName>
        <ecNumber evidence="2">2.7.12.1</ecNumber>
    </recommendedName>
</protein>
<feature type="region of interest" description="Disordered" evidence="12">
    <location>
        <begin position="611"/>
        <end position="656"/>
    </location>
</feature>
<sequence length="727" mass="79101">MSAALVYWQSTNGINAVDKAPTTDWTPGGHLNLNLNQNHHHNHNRHHPPHYINYLAQIGCQHRVRNWPTNSNQDDGSADGEAHEIISKFQPKSAWSNLVDVDRADGNLLELQLGSSRCEVAPPIYILSAYGSSAGSVDAAQGSGSGSGGGGRQRHAPLYGRFVAEDDLPATHRDVMHHHSSPSSSSEVRAMQARIPTHFRDPSSGPLRKLSVDLIKTYKHINEVYYAKKKRRAQQTQGDDDSSNKKERKLYNDGYDDDNHDYIIKNGEKFLDRYEIDSLIGKGSFGQVVKAYDHEEQCHVAIKIIKNKKPFLNQAQIEVKLLEMMNRADAENKYYIVKLKRHFMWRNHLCLVFELLSYNLYDLLRNTNFRGVSLNLTRKFAQQLCTALLFLSTPELNIIHCDLKPENILLCNPKRSAIKIVDFGSSCQLGQRIYHYIQSRFYRSPEVLLGIQYDLAIDMWSLGCILVEMHTGEPLFSGCNEVDQMNKIVEVLGMPPKYLLDQAHKTRKFFDKIVADGSYVLKKNQNGRKYKPPGSRKLHDILGVETGGPGGRRLDEPGHSVSDYLKFKDLILRMLDFDPKTRVTPYYALQHNFFKRMADEATNTSGAGATANAGAGGSGSSGAGGSSGFSGPGGGGAGGGGGLGSSNSSSSGAVSSSSAAAAAAAAAAVSSASVTGSSGSGTGSGVPGGSSAAQQQQQAMPLPLSLPLPPHAGPGGASDAQCHDDRR</sequence>
<dbReference type="InterPro" id="IPR008271">
    <property type="entry name" value="Ser/Thr_kinase_AS"/>
</dbReference>
<keyword evidence="3" id="KW-0723">Serine/threonine-protein kinase</keyword>
<feature type="compositionally biased region" description="Gly residues" evidence="12">
    <location>
        <begin position="614"/>
        <end position="644"/>
    </location>
</feature>
<evidence type="ECO:0000256" key="5">
    <source>
        <dbReference type="ARBA" id="ARBA00022741"/>
    </source>
</evidence>
<reference evidence="15" key="1">
    <citation type="submission" date="2025-08" db="UniProtKB">
        <authorList>
            <consortium name="RefSeq"/>
        </authorList>
    </citation>
    <scope>IDENTIFICATION</scope>
    <source>
        <strain evidence="15">14028-0561.14</strain>
        <tissue evidence="15">Whole fly</tissue>
    </source>
</reference>
<dbReference type="GeneID" id="108083951"/>
<evidence type="ECO:0000313" key="14">
    <source>
        <dbReference type="Proteomes" id="UP001652661"/>
    </source>
</evidence>
<dbReference type="RefSeq" id="XP_070144833.1">
    <property type="nucleotide sequence ID" value="XM_070288732.1"/>
</dbReference>
<feature type="compositionally biased region" description="Basic and acidic residues" evidence="12">
    <location>
        <begin position="242"/>
        <end position="251"/>
    </location>
</feature>
<dbReference type="GO" id="GO:0016301">
    <property type="term" value="F:kinase activity"/>
    <property type="evidence" value="ECO:0007669"/>
    <property type="project" value="UniProtKB-KW"/>
</dbReference>
<dbReference type="SMART" id="SM00220">
    <property type="entry name" value="S_TKc"/>
    <property type="match status" value="1"/>
</dbReference>
<feature type="compositionally biased region" description="Gly residues" evidence="12">
    <location>
        <begin position="678"/>
        <end position="688"/>
    </location>
</feature>
<dbReference type="InterPro" id="IPR011009">
    <property type="entry name" value="Kinase-like_dom_sf"/>
</dbReference>
<name>A0ABM4GQ35_DROKI</name>
<proteinExistence type="inferred from homology"/>
<feature type="compositionally biased region" description="Low complexity" evidence="12">
    <location>
        <begin position="689"/>
        <end position="703"/>
    </location>
</feature>
<dbReference type="PANTHER" id="PTHR24058">
    <property type="entry name" value="DUAL SPECIFICITY PROTEIN KINASE"/>
    <property type="match status" value="1"/>
</dbReference>
<dbReference type="Gene3D" id="3.30.200.20">
    <property type="entry name" value="Phosphorylase Kinase, domain 1"/>
    <property type="match status" value="1"/>
</dbReference>
<keyword evidence="14" id="KW-1185">Reference proteome</keyword>
<dbReference type="CDD" id="cd14226">
    <property type="entry name" value="PKc_DYRK1"/>
    <property type="match status" value="1"/>
</dbReference>
<dbReference type="Pfam" id="PF00069">
    <property type="entry name" value="Pkinase"/>
    <property type="match status" value="1"/>
</dbReference>
<keyword evidence="6 15" id="KW-0418">Kinase</keyword>
<dbReference type="InterPro" id="IPR017441">
    <property type="entry name" value="Protein_kinase_ATP_BS"/>
</dbReference>
<dbReference type="SUPFAM" id="SSF56112">
    <property type="entry name" value="Protein kinase-like (PK-like)"/>
    <property type="match status" value="1"/>
</dbReference>
<feature type="domain" description="Protein kinase" evidence="13">
    <location>
        <begin position="274"/>
        <end position="594"/>
    </location>
</feature>
<evidence type="ECO:0000256" key="3">
    <source>
        <dbReference type="ARBA" id="ARBA00022527"/>
    </source>
</evidence>
<evidence type="ECO:0000256" key="10">
    <source>
        <dbReference type="ARBA" id="ARBA00051680"/>
    </source>
</evidence>
<gene>
    <name evidence="15" type="primary">mnb</name>
</gene>
<dbReference type="EC" id="2.7.12.1" evidence="2"/>
<comment type="catalytic activity">
    <reaction evidence="10">
        <text>L-tyrosyl-[protein] + ATP = O-phospho-L-tyrosyl-[protein] + ADP + H(+)</text>
        <dbReference type="Rhea" id="RHEA:10596"/>
        <dbReference type="Rhea" id="RHEA-COMP:10136"/>
        <dbReference type="Rhea" id="RHEA-COMP:20101"/>
        <dbReference type="ChEBI" id="CHEBI:15378"/>
        <dbReference type="ChEBI" id="CHEBI:30616"/>
        <dbReference type="ChEBI" id="CHEBI:46858"/>
        <dbReference type="ChEBI" id="CHEBI:61978"/>
        <dbReference type="ChEBI" id="CHEBI:456216"/>
        <dbReference type="EC" id="2.7.12.1"/>
    </reaction>
</comment>
<comment type="similarity">
    <text evidence="1">Belongs to the protein kinase superfamily. CMGC Ser/Thr protein kinase family. MNB/DYRK subfamily.</text>
</comment>
<evidence type="ECO:0000256" key="12">
    <source>
        <dbReference type="SAM" id="MobiDB-lite"/>
    </source>
</evidence>
<feature type="compositionally biased region" description="Low complexity" evidence="12">
    <location>
        <begin position="645"/>
        <end position="656"/>
    </location>
</feature>
<evidence type="ECO:0000256" key="1">
    <source>
        <dbReference type="ARBA" id="ARBA00008867"/>
    </source>
</evidence>
<evidence type="ECO:0000256" key="2">
    <source>
        <dbReference type="ARBA" id="ARBA00013203"/>
    </source>
</evidence>
<comment type="catalytic activity">
    <reaction evidence="9">
        <text>L-threonyl-[protein] + ATP = O-phospho-L-threonyl-[protein] + ADP + H(+)</text>
        <dbReference type="Rhea" id="RHEA:46608"/>
        <dbReference type="Rhea" id="RHEA-COMP:11060"/>
        <dbReference type="Rhea" id="RHEA-COMP:11605"/>
        <dbReference type="ChEBI" id="CHEBI:15378"/>
        <dbReference type="ChEBI" id="CHEBI:30013"/>
        <dbReference type="ChEBI" id="CHEBI:30616"/>
        <dbReference type="ChEBI" id="CHEBI:61977"/>
        <dbReference type="ChEBI" id="CHEBI:456216"/>
        <dbReference type="EC" id="2.7.12.1"/>
    </reaction>
</comment>
<comment type="catalytic activity">
    <reaction evidence="8">
        <text>L-seryl-[protein] + ATP = O-phospho-L-seryl-[protein] + ADP + H(+)</text>
        <dbReference type="Rhea" id="RHEA:17989"/>
        <dbReference type="Rhea" id="RHEA-COMP:9863"/>
        <dbReference type="Rhea" id="RHEA-COMP:11604"/>
        <dbReference type="ChEBI" id="CHEBI:15378"/>
        <dbReference type="ChEBI" id="CHEBI:29999"/>
        <dbReference type="ChEBI" id="CHEBI:30616"/>
        <dbReference type="ChEBI" id="CHEBI:83421"/>
        <dbReference type="ChEBI" id="CHEBI:456216"/>
        <dbReference type="EC" id="2.7.12.1"/>
    </reaction>
</comment>
<dbReference type="PROSITE" id="PS00107">
    <property type="entry name" value="PROTEIN_KINASE_ATP"/>
    <property type="match status" value="1"/>
</dbReference>
<dbReference type="PROSITE" id="PS00108">
    <property type="entry name" value="PROTEIN_KINASE_ST"/>
    <property type="match status" value="1"/>
</dbReference>
<evidence type="ECO:0000256" key="9">
    <source>
        <dbReference type="ARBA" id="ARBA00049308"/>
    </source>
</evidence>
<accession>A0ABM4GQ35</accession>
<evidence type="ECO:0000256" key="7">
    <source>
        <dbReference type="ARBA" id="ARBA00022840"/>
    </source>
</evidence>
<dbReference type="InterPro" id="IPR044131">
    <property type="entry name" value="PKc_DYR1A/1B"/>
</dbReference>
<evidence type="ECO:0000256" key="4">
    <source>
        <dbReference type="ARBA" id="ARBA00022679"/>
    </source>
</evidence>
<evidence type="ECO:0000256" key="11">
    <source>
        <dbReference type="PROSITE-ProRule" id="PRU10141"/>
    </source>
</evidence>
<dbReference type="Gene3D" id="1.10.510.10">
    <property type="entry name" value="Transferase(Phosphotransferase) domain 1"/>
    <property type="match status" value="1"/>
</dbReference>
<feature type="binding site" evidence="11">
    <location>
        <position position="303"/>
    </location>
    <ligand>
        <name>ATP</name>
        <dbReference type="ChEBI" id="CHEBI:30616"/>
    </ligand>
</feature>
<organism evidence="14 15">
    <name type="scientific">Drosophila kikkawai</name>
    <name type="common">Fruit fly</name>
    <dbReference type="NCBI Taxonomy" id="30033"/>
    <lineage>
        <taxon>Eukaryota</taxon>
        <taxon>Metazoa</taxon>
        <taxon>Ecdysozoa</taxon>
        <taxon>Arthropoda</taxon>
        <taxon>Hexapoda</taxon>
        <taxon>Insecta</taxon>
        <taxon>Pterygota</taxon>
        <taxon>Neoptera</taxon>
        <taxon>Endopterygota</taxon>
        <taxon>Diptera</taxon>
        <taxon>Brachycera</taxon>
        <taxon>Muscomorpha</taxon>
        <taxon>Ephydroidea</taxon>
        <taxon>Drosophilidae</taxon>
        <taxon>Drosophila</taxon>
        <taxon>Sophophora</taxon>
    </lineage>
</organism>
<dbReference type="InterPro" id="IPR050494">
    <property type="entry name" value="Ser_Thr_dual-spec_kinase"/>
</dbReference>
<evidence type="ECO:0000313" key="15">
    <source>
        <dbReference type="RefSeq" id="XP_070144833.1"/>
    </source>
</evidence>
<keyword evidence="5 11" id="KW-0547">Nucleotide-binding</keyword>
<evidence type="ECO:0000259" key="13">
    <source>
        <dbReference type="PROSITE" id="PS50011"/>
    </source>
</evidence>
<evidence type="ECO:0000256" key="8">
    <source>
        <dbReference type="ARBA" id="ARBA00049003"/>
    </source>
</evidence>
<feature type="region of interest" description="Disordered" evidence="12">
    <location>
        <begin position="229"/>
        <end position="253"/>
    </location>
</feature>
<dbReference type="Proteomes" id="UP001652661">
    <property type="component" value="Chromosome X"/>
</dbReference>
<feature type="region of interest" description="Disordered" evidence="12">
    <location>
        <begin position="672"/>
        <end position="727"/>
    </location>
</feature>
<feature type="region of interest" description="Disordered" evidence="12">
    <location>
        <begin position="136"/>
        <end position="155"/>
    </location>
</feature>
<evidence type="ECO:0000256" key="6">
    <source>
        <dbReference type="ARBA" id="ARBA00022777"/>
    </source>
</evidence>
<dbReference type="PANTHER" id="PTHR24058:SF28">
    <property type="entry name" value="SERINE_THREONINE-PROTEIN KINASE MINIBRAIN"/>
    <property type="match status" value="1"/>
</dbReference>
<dbReference type="PROSITE" id="PS50011">
    <property type="entry name" value="PROTEIN_KINASE_DOM"/>
    <property type="match status" value="1"/>
</dbReference>
<dbReference type="InterPro" id="IPR000719">
    <property type="entry name" value="Prot_kinase_dom"/>
</dbReference>